<evidence type="ECO:0000256" key="2">
    <source>
        <dbReference type="PIRNR" id="PIRNR016661"/>
    </source>
</evidence>
<keyword evidence="2 3" id="KW-0472">Membrane</keyword>
<keyword evidence="3" id="KW-1133">Transmembrane helix</keyword>
<evidence type="ECO:0000256" key="3">
    <source>
        <dbReference type="SAM" id="Phobius"/>
    </source>
</evidence>
<gene>
    <name evidence="4" type="ORF">LKD47_01360</name>
    <name evidence="5" type="ORF">OCV43_03785</name>
</gene>
<keyword evidence="3" id="KW-0812">Transmembrane</keyword>
<reference evidence="4" key="2">
    <citation type="submission" date="2021-10" db="EMBL/GenBank/DDBJ databases">
        <title>Anaerobic single-cell dispensing facilitates the cultivation of human gut bacteria.</title>
        <authorList>
            <person name="Afrizal A."/>
        </authorList>
    </citation>
    <scope>NUCLEOTIDE SEQUENCE</scope>
    <source>
        <strain evidence="4">CLA-AA-H204</strain>
    </source>
</reference>
<dbReference type="GO" id="GO:0005886">
    <property type="term" value="C:plasma membrane"/>
    <property type="evidence" value="ECO:0007669"/>
    <property type="project" value="UniProtKB-SubCell"/>
</dbReference>
<accession>A0AAW4W828</accession>
<evidence type="ECO:0000313" key="4">
    <source>
        <dbReference type="EMBL" id="MCC2240950.1"/>
    </source>
</evidence>
<evidence type="ECO:0000313" key="7">
    <source>
        <dbReference type="Proteomes" id="UP001209666"/>
    </source>
</evidence>
<proteinExistence type="inferred from homology"/>
<feature type="transmembrane region" description="Helical" evidence="3">
    <location>
        <begin position="64"/>
        <end position="86"/>
    </location>
</feature>
<evidence type="ECO:0000313" key="5">
    <source>
        <dbReference type="EMBL" id="MCU6716399.1"/>
    </source>
</evidence>
<feature type="transmembrane region" description="Helical" evidence="3">
    <location>
        <begin position="92"/>
        <end position="110"/>
    </location>
</feature>
<dbReference type="EMBL" id="JAOQKI010000004">
    <property type="protein sequence ID" value="MCU6716399.1"/>
    <property type="molecule type" value="Genomic_DNA"/>
</dbReference>
<feature type="transmembrane region" description="Helical" evidence="3">
    <location>
        <begin position="117"/>
        <end position="141"/>
    </location>
</feature>
<feature type="transmembrane region" description="Helical" evidence="3">
    <location>
        <begin position="147"/>
        <end position="174"/>
    </location>
</feature>
<reference evidence="5 7" key="1">
    <citation type="journal article" date="2021" name="ISME Commun">
        <title>Automated analysis of genomic sequences facilitates high-throughput and comprehensive description of bacteria.</title>
        <authorList>
            <person name="Hitch T.C.A."/>
        </authorList>
    </citation>
    <scope>NUCLEOTIDE SEQUENCE [LARGE SCALE GENOMIC DNA]</scope>
    <source>
        <strain evidence="5 7">Sanger_19</strain>
    </source>
</reference>
<keyword evidence="2" id="KW-0813">Transport</keyword>
<keyword evidence="7" id="KW-1185">Reference proteome</keyword>
<name>A0AAW4W828_9FIRM</name>
<dbReference type="Proteomes" id="UP001209666">
    <property type="component" value="Unassembled WGS sequence"/>
</dbReference>
<evidence type="ECO:0000313" key="6">
    <source>
        <dbReference type="Proteomes" id="UP001198893"/>
    </source>
</evidence>
<protein>
    <recommendedName>
        <fullName evidence="2">Biotin transporter</fullName>
    </recommendedName>
</protein>
<sequence>MQNTTTEKRKITTQQMALVAIMTALTCILAPFSLPIGPVPISLTNLVIYFSLYLLGWKLGTLSYVIYLLIGLVGVPVFSGFTAGPAKLFGPTGGYLIGFIPMAIIAGIVIDKYTEKWLLCLLAMIVGTIVCYALGTAWLAYEAKMDMMAALWAGVIPFIPGDLVKMALAILIAPKIRAQVCRAR</sequence>
<dbReference type="Gene3D" id="1.10.1760.20">
    <property type="match status" value="1"/>
</dbReference>
<dbReference type="Proteomes" id="UP001198893">
    <property type="component" value="Unassembled WGS sequence"/>
</dbReference>
<feature type="transmembrane region" description="Helical" evidence="3">
    <location>
        <begin position="16"/>
        <end position="34"/>
    </location>
</feature>
<comment type="caution">
    <text evidence="4">The sequence shown here is derived from an EMBL/GenBank/DDBJ whole genome shotgun (WGS) entry which is preliminary data.</text>
</comment>
<dbReference type="PANTHER" id="PTHR34295">
    <property type="entry name" value="BIOTIN TRANSPORTER BIOY"/>
    <property type="match status" value="1"/>
</dbReference>
<reference evidence="5" key="3">
    <citation type="submission" date="2022-09" db="EMBL/GenBank/DDBJ databases">
        <authorList>
            <person name="Hitch T.C.A."/>
        </authorList>
    </citation>
    <scope>NUCLEOTIDE SEQUENCE</scope>
    <source>
        <strain evidence="5">Sanger_19</strain>
    </source>
</reference>
<dbReference type="InterPro" id="IPR003784">
    <property type="entry name" value="BioY"/>
</dbReference>
<evidence type="ECO:0000256" key="1">
    <source>
        <dbReference type="ARBA" id="ARBA00010692"/>
    </source>
</evidence>
<dbReference type="AlphaFoldDB" id="A0AAW4W828"/>
<dbReference type="PIRSF" id="PIRSF016661">
    <property type="entry name" value="BioY"/>
    <property type="match status" value="1"/>
</dbReference>
<dbReference type="RefSeq" id="WP_022242607.1">
    <property type="nucleotide sequence ID" value="NZ_JAJEQW010000001.1"/>
</dbReference>
<dbReference type="EMBL" id="JAJEQW010000001">
    <property type="protein sequence ID" value="MCC2240950.1"/>
    <property type="molecule type" value="Genomic_DNA"/>
</dbReference>
<comment type="subcellular location">
    <subcellularLocation>
        <location evidence="2">Cell membrane</location>
        <topology evidence="2">Multi-pass membrane protein</topology>
    </subcellularLocation>
</comment>
<organism evidence="4 6">
    <name type="scientific">Roseburia amylophila</name>
    <dbReference type="NCBI Taxonomy" id="2981794"/>
    <lineage>
        <taxon>Bacteria</taxon>
        <taxon>Bacillati</taxon>
        <taxon>Bacillota</taxon>
        <taxon>Clostridia</taxon>
        <taxon>Lachnospirales</taxon>
        <taxon>Lachnospiraceae</taxon>
        <taxon>Roseburia</taxon>
    </lineage>
</organism>
<dbReference type="GO" id="GO:0015225">
    <property type="term" value="F:biotin transmembrane transporter activity"/>
    <property type="evidence" value="ECO:0007669"/>
    <property type="project" value="UniProtKB-UniRule"/>
</dbReference>
<dbReference type="Pfam" id="PF02632">
    <property type="entry name" value="BioY"/>
    <property type="match status" value="1"/>
</dbReference>
<feature type="transmembrane region" description="Helical" evidence="3">
    <location>
        <begin position="40"/>
        <end position="57"/>
    </location>
</feature>
<keyword evidence="2" id="KW-1003">Cell membrane</keyword>
<dbReference type="PANTHER" id="PTHR34295:SF1">
    <property type="entry name" value="BIOTIN TRANSPORTER BIOY"/>
    <property type="match status" value="1"/>
</dbReference>
<comment type="similarity">
    <text evidence="1 2">Belongs to the BioY family.</text>
</comment>